<keyword evidence="4 7" id="KW-1133">Transmembrane helix</keyword>
<feature type="region of interest" description="Disordered" evidence="6">
    <location>
        <begin position="1"/>
        <end position="24"/>
    </location>
</feature>
<dbReference type="RefSeq" id="WP_182516747.1">
    <property type="nucleotide sequence ID" value="NZ_JACGXP010000005.1"/>
</dbReference>
<comment type="caution">
    <text evidence="8">The sequence shown here is derived from an EMBL/GenBank/DDBJ whole genome shotgun (WGS) entry which is preliminary data.</text>
</comment>
<name>A0AAW3TBV1_9MICO</name>
<evidence type="ECO:0000256" key="7">
    <source>
        <dbReference type="SAM" id="Phobius"/>
    </source>
</evidence>
<dbReference type="Proteomes" id="UP000590225">
    <property type="component" value="Unassembled WGS sequence"/>
</dbReference>
<evidence type="ECO:0000256" key="4">
    <source>
        <dbReference type="ARBA" id="ARBA00022989"/>
    </source>
</evidence>
<keyword evidence="5 7" id="KW-0472">Membrane</keyword>
<evidence type="ECO:0000313" key="8">
    <source>
        <dbReference type="EMBL" id="MBA8991692.1"/>
    </source>
</evidence>
<evidence type="ECO:0000256" key="1">
    <source>
        <dbReference type="ARBA" id="ARBA00004651"/>
    </source>
</evidence>
<feature type="compositionally biased region" description="Polar residues" evidence="6">
    <location>
        <begin position="1"/>
        <end position="10"/>
    </location>
</feature>
<feature type="transmembrane region" description="Helical" evidence="7">
    <location>
        <begin position="287"/>
        <end position="305"/>
    </location>
</feature>
<protein>
    <submittedName>
        <fullName evidence="8">Uncharacterized protein</fullName>
    </submittedName>
</protein>
<evidence type="ECO:0000256" key="3">
    <source>
        <dbReference type="ARBA" id="ARBA00022692"/>
    </source>
</evidence>
<feature type="transmembrane region" description="Helical" evidence="7">
    <location>
        <begin position="229"/>
        <end position="250"/>
    </location>
</feature>
<feature type="transmembrane region" description="Helical" evidence="7">
    <location>
        <begin position="148"/>
        <end position="174"/>
    </location>
</feature>
<sequence length="351" mass="36069">MDAQQPTGSAAGSPDPLDTSSDVVTGAVPTSGRRARVLDAVKWAAAVVAVAFLVWSIAKQWDRIVHDFASLDVTTVSVGVLFTVVALVANMLSWRSMMAASGYRVPLAAASSIFFVGQLGKYIPGGVWSIAAQAELGRAHGLQRTGSAVAALASMLVSMVTAAIVGIVAVLLASSTGFATFWWLIPVIVVGLVCLTPPVLGRLIAIAFRVLRRPAQDTTLTWSGTVMSLVWSLAMWVAYGVQATVVLRAFGADSPALFPVAVGAYAVAWLVGFVVVIAPAGIGPREGILVLLLGSVAGGSAPLALAVISRVFMTIGDVVLAGVGALLAARHRRITAAAAPRSGAPVPPRAD</sequence>
<dbReference type="GO" id="GO:0005886">
    <property type="term" value="C:plasma membrane"/>
    <property type="evidence" value="ECO:0007669"/>
    <property type="project" value="UniProtKB-SubCell"/>
</dbReference>
<proteinExistence type="predicted"/>
<accession>A0AAW3TBV1</accession>
<reference evidence="8 9" key="1">
    <citation type="submission" date="2020-07" db="EMBL/GenBank/DDBJ databases">
        <title>Above-ground endophytic microbial communities from plants in different locations in the United States.</title>
        <authorList>
            <person name="Frank C."/>
        </authorList>
    </citation>
    <scope>NUCLEOTIDE SEQUENCE [LARGE SCALE GENOMIC DNA]</scope>
    <source>
        <strain evidence="8 9">WPL5_2</strain>
    </source>
</reference>
<dbReference type="Pfam" id="PF03706">
    <property type="entry name" value="LPG_synthase_TM"/>
    <property type="match status" value="1"/>
</dbReference>
<evidence type="ECO:0000256" key="6">
    <source>
        <dbReference type="SAM" id="MobiDB-lite"/>
    </source>
</evidence>
<organism evidence="8 9">
    <name type="scientific">Curtobacterium pusillum</name>
    <dbReference type="NCBI Taxonomy" id="69373"/>
    <lineage>
        <taxon>Bacteria</taxon>
        <taxon>Bacillati</taxon>
        <taxon>Actinomycetota</taxon>
        <taxon>Actinomycetes</taxon>
        <taxon>Micrococcales</taxon>
        <taxon>Microbacteriaceae</taxon>
        <taxon>Curtobacterium</taxon>
    </lineage>
</organism>
<comment type="subcellular location">
    <subcellularLocation>
        <location evidence="1">Cell membrane</location>
        <topology evidence="1">Multi-pass membrane protein</topology>
    </subcellularLocation>
</comment>
<evidence type="ECO:0000256" key="2">
    <source>
        <dbReference type="ARBA" id="ARBA00022475"/>
    </source>
</evidence>
<gene>
    <name evidence="8" type="ORF">FHW23_002970</name>
</gene>
<dbReference type="InterPro" id="IPR022791">
    <property type="entry name" value="L-PG_synthase/AglD"/>
</dbReference>
<evidence type="ECO:0000313" key="9">
    <source>
        <dbReference type="Proteomes" id="UP000590225"/>
    </source>
</evidence>
<feature type="transmembrane region" description="Helical" evidence="7">
    <location>
        <begin position="180"/>
        <end position="208"/>
    </location>
</feature>
<dbReference type="AlphaFoldDB" id="A0AAW3TBV1"/>
<evidence type="ECO:0000256" key="5">
    <source>
        <dbReference type="ARBA" id="ARBA00023136"/>
    </source>
</evidence>
<dbReference type="EMBL" id="JACGXP010000005">
    <property type="protein sequence ID" value="MBA8991692.1"/>
    <property type="molecule type" value="Genomic_DNA"/>
</dbReference>
<feature type="transmembrane region" description="Helical" evidence="7">
    <location>
        <begin position="73"/>
        <end position="94"/>
    </location>
</feature>
<feature type="transmembrane region" description="Helical" evidence="7">
    <location>
        <begin position="40"/>
        <end position="58"/>
    </location>
</feature>
<feature type="transmembrane region" description="Helical" evidence="7">
    <location>
        <begin position="256"/>
        <end position="280"/>
    </location>
</feature>
<keyword evidence="2" id="KW-1003">Cell membrane</keyword>
<keyword evidence="3 7" id="KW-0812">Transmembrane</keyword>
<feature type="transmembrane region" description="Helical" evidence="7">
    <location>
        <begin position="311"/>
        <end position="329"/>
    </location>
</feature>